<dbReference type="GO" id="GO:0032259">
    <property type="term" value="P:methylation"/>
    <property type="evidence" value="ECO:0007669"/>
    <property type="project" value="UniProtKB-KW"/>
</dbReference>
<evidence type="ECO:0000256" key="1">
    <source>
        <dbReference type="ARBA" id="ARBA00004127"/>
    </source>
</evidence>
<protein>
    <submittedName>
        <fullName evidence="6">Isoprenylcysteine carboxyl methyltransferase (ICMT) family protein</fullName>
    </submittedName>
</protein>
<dbReference type="PANTHER" id="PTHR12714:SF9">
    <property type="entry name" value="PROTEIN-S-ISOPRENYLCYSTEINE O-METHYLTRANSFERASE"/>
    <property type="match status" value="1"/>
</dbReference>
<name>A0A238JT91_9RHOB</name>
<evidence type="ECO:0000256" key="2">
    <source>
        <dbReference type="ARBA" id="ARBA00022692"/>
    </source>
</evidence>
<dbReference type="GO" id="GO:0008168">
    <property type="term" value="F:methyltransferase activity"/>
    <property type="evidence" value="ECO:0007669"/>
    <property type="project" value="UniProtKB-KW"/>
</dbReference>
<comment type="subcellular location">
    <subcellularLocation>
        <location evidence="1">Endomembrane system</location>
        <topology evidence="1">Multi-pass membrane protein</topology>
    </subcellularLocation>
</comment>
<evidence type="ECO:0000313" key="7">
    <source>
        <dbReference type="Proteomes" id="UP000220836"/>
    </source>
</evidence>
<dbReference type="Proteomes" id="UP000220836">
    <property type="component" value="Unassembled WGS sequence"/>
</dbReference>
<dbReference type="PANTHER" id="PTHR12714">
    <property type="entry name" value="PROTEIN-S ISOPRENYLCYSTEINE O-METHYLTRANSFERASE"/>
    <property type="match status" value="1"/>
</dbReference>
<dbReference type="OrthoDB" id="9811969at2"/>
<dbReference type="Pfam" id="PF04191">
    <property type="entry name" value="PEMT"/>
    <property type="match status" value="1"/>
</dbReference>
<dbReference type="AlphaFoldDB" id="A0A238JT91"/>
<dbReference type="GO" id="GO:0012505">
    <property type="term" value="C:endomembrane system"/>
    <property type="evidence" value="ECO:0007669"/>
    <property type="project" value="UniProtKB-SubCell"/>
</dbReference>
<evidence type="ECO:0000256" key="5">
    <source>
        <dbReference type="SAM" id="Phobius"/>
    </source>
</evidence>
<dbReference type="Gene3D" id="1.20.120.1630">
    <property type="match status" value="1"/>
</dbReference>
<keyword evidence="7" id="KW-1185">Reference proteome</keyword>
<gene>
    <name evidence="6" type="ORF">PEV8663_00330</name>
</gene>
<reference evidence="6 7" key="1">
    <citation type="submission" date="2017-05" db="EMBL/GenBank/DDBJ databases">
        <authorList>
            <person name="Song R."/>
            <person name="Chenine A.L."/>
            <person name="Ruprecht R.M."/>
        </authorList>
    </citation>
    <scope>NUCLEOTIDE SEQUENCE [LARGE SCALE GENOMIC DNA]</scope>
    <source>
        <strain evidence="6 7">CECT 8663</strain>
    </source>
</reference>
<evidence type="ECO:0000256" key="3">
    <source>
        <dbReference type="ARBA" id="ARBA00022989"/>
    </source>
</evidence>
<keyword evidence="3 5" id="KW-1133">Transmembrane helix</keyword>
<evidence type="ECO:0000256" key="4">
    <source>
        <dbReference type="ARBA" id="ARBA00023136"/>
    </source>
</evidence>
<keyword evidence="6" id="KW-0489">Methyltransferase</keyword>
<dbReference type="InterPro" id="IPR007318">
    <property type="entry name" value="Phopholipid_MeTrfase"/>
</dbReference>
<feature type="transmembrane region" description="Helical" evidence="5">
    <location>
        <begin position="87"/>
        <end position="113"/>
    </location>
</feature>
<keyword evidence="4 5" id="KW-0472">Membrane</keyword>
<proteinExistence type="predicted"/>
<feature type="transmembrane region" description="Helical" evidence="5">
    <location>
        <begin position="30"/>
        <end position="50"/>
    </location>
</feature>
<evidence type="ECO:0000313" key="6">
    <source>
        <dbReference type="EMBL" id="SMX33898.1"/>
    </source>
</evidence>
<keyword evidence="2 5" id="KW-0812">Transmembrane</keyword>
<sequence>MPPVWLAGALGLAWWQKTYFSQGLSFGPGFADFFGGIFIGGGLILMALAVHEMRRYHTTIIPHQTASRLVSSGIFKRSRNPIYLGDVMILTGFILYWDAVLALPLIPVFFWILEKRFIEPEEEGLRRKFVADFKRYSQQTRRWL</sequence>
<keyword evidence="6" id="KW-0808">Transferase</keyword>
<organism evidence="6 7">
    <name type="scientific">Pelagimonas varians</name>
    <dbReference type="NCBI Taxonomy" id="696760"/>
    <lineage>
        <taxon>Bacteria</taxon>
        <taxon>Pseudomonadati</taxon>
        <taxon>Pseudomonadota</taxon>
        <taxon>Alphaproteobacteria</taxon>
        <taxon>Rhodobacterales</taxon>
        <taxon>Roseobacteraceae</taxon>
        <taxon>Pelagimonas</taxon>
    </lineage>
</organism>
<dbReference type="EMBL" id="FXYH01000001">
    <property type="protein sequence ID" value="SMX33898.1"/>
    <property type="molecule type" value="Genomic_DNA"/>
</dbReference>
<accession>A0A238JT91</accession>